<organism evidence="3">
    <name type="scientific">Sedimenticola thiotaurini</name>
    <dbReference type="NCBI Taxonomy" id="1543721"/>
    <lineage>
        <taxon>Bacteria</taxon>
        <taxon>Pseudomonadati</taxon>
        <taxon>Pseudomonadota</taxon>
        <taxon>Gammaproteobacteria</taxon>
        <taxon>Chromatiales</taxon>
        <taxon>Sedimenticolaceae</taxon>
        <taxon>Sedimenticola</taxon>
    </lineage>
</organism>
<dbReference type="PRINTS" id="PR00081">
    <property type="entry name" value="GDHRDH"/>
</dbReference>
<dbReference type="EMBL" id="DRKP01000039">
    <property type="protein sequence ID" value="HEB95385.1"/>
    <property type="molecule type" value="Genomic_DNA"/>
</dbReference>
<comment type="caution">
    <text evidence="3">The sequence shown here is derived from an EMBL/GenBank/DDBJ whole genome shotgun (WGS) entry which is preliminary data.</text>
</comment>
<sequence>MTRLMIVGATSAIAQAVARLYAAEGAALFLLARDGDKLAAVTADLEARGAERVAGLVMDVLDYDRHARLAEEAEAALGGVDAVLVAHGTLPDQAACERDWDLARRELEVNAVSVLSLLTHLANHFESRGRGTLAVISSVAGDRGRRSNYLYGTAKGAVSLFLQGLRNRL</sequence>
<dbReference type="InterPro" id="IPR036291">
    <property type="entry name" value="NAD(P)-bd_dom_sf"/>
</dbReference>
<dbReference type="Pfam" id="PF00106">
    <property type="entry name" value="adh_short"/>
    <property type="match status" value="1"/>
</dbReference>
<dbReference type="PROSITE" id="PS00061">
    <property type="entry name" value="ADH_SHORT"/>
    <property type="match status" value="1"/>
</dbReference>
<accession>A0A831RLY2</accession>
<dbReference type="Proteomes" id="UP000886251">
    <property type="component" value="Unassembled WGS sequence"/>
</dbReference>
<evidence type="ECO:0000256" key="1">
    <source>
        <dbReference type="ARBA" id="ARBA00006484"/>
    </source>
</evidence>
<dbReference type="AlphaFoldDB" id="A0A831RLY2"/>
<evidence type="ECO:0000313" key="3">
    <source>
        <dbReference type="EMBL" id="HEB95385.1"/>
    </source>
</evidence>
<dbReference type="GO" id="GO:0016491">
    <property type="term" value="F:oxidoreductase activity"/>
    <property type="evidence" value="ECO:0007669"/>
    <property type="project" value="UniProtKB-KW"/>
</dbReference>
<dbReference type="Gene3D" id="3.40.50.720">
    <property type="entry name" value="NAD(P)-binding Rossmann-like Domain"/>
    <property type="match status" value="1"/>
</dbReference>
<dbReference type="PANTHER" id="PTHR43669:SF6">
    <property type="entry name" value="DECAPRENYLPHOSPHORYL-2-KETO-BETA-D-ERYTHRO-PENTOSE REDUCTASE"/>
    <property type="match status" value="1"/>
</dbReference>
<keyword evidence="2" id="KW-0560">Oxidoreductase</keyword>
<reference evidence="3" key="1">
    <citation type="journal article" date="2020" name="mSystems">
        <title>Genome- and Community-Level Interaction Insights into Carbon Utilization and Element Cycling Functions of Hydrothermarchaeota in Hydrothermal Sediment.</title>
        <authorList>
            <person name="Zhou Z."/>
            <person name="Liu Y."/>
            <person name="Xu W."/>
            <person name="Pan J."/>
            <person name="Luo Z.H."/>
            <person name="Li M."/>
        </authorList>
    </citation>
    <scope>NUCLEOTIDE SEQUENCE [LARGE SCALE GENOMIC DNA]</scope>
    <source>
        <strain evidence="3">HyVt-443</strain>
    </source>
</reference>
<dbReference type="InterPro" id="IPR002347">
    <property type="entry name" value="SDR_fam"/>
</dbReference>
<dbReference type="SUPFAM" id="SSF51735">
    <property type="entry name" value="NAD(P)-binding Rossmann-fold domains"/>
    <property type="match status" value="1"/>
</dbReference>
<feature type="non-terminal residue" evidence="3">
    <location>
        <position position="169"/>
    </location>
</feature>
<comment type="similarity">
    <text evidence="1">Belongs to the short-chain dehydrogenases/reductases (SDR) family.</text>
</comment>
<protein>
    <submittedName>
        <fullName evidence="3">SDR family NAD(P)-dependent oxidoreductase</fullName>
    </submittedName>
</protein>
<dbReference type="InterPro" id="IPR020904">
    <property type="entry name" value="Sc_DH/Rdtase_CS"/>
</dbReference>
<name>A0A831RLY2_9GAMM</name>
<dbReference type="PANTHER" id="PTHR43669">
    <property type="entry name" value="5-KETO-D-GLUCONATE 5-REDUCTASE"/>
    <property type="match status" value="1"/>
</dbReference>
<dbReference type="CDD" id="cd05233">
    <property type="entry name" value="SDR_c"/>
    <property type="match status" value="1"/>
</dbReference>
<evidence type="ECO:0000256" key="2">
    <source>
        <dbReference type="ARBA" id="ARBA00023002"/>
    </source>
</evidence>
<gene>
    <name evidence="3" type="ORF">ENI96_03000</name>
</gene>
<proteinExistence type="inferred from homology"/>